<dbReference type="RefSeq" id="WP_378294446.1">
    <property type="nucleotide sequence ID" value="NZ_JBHULE010000019.1"/>
</dbReference>
<dbReference type="PROSITE" id="PS51257">
    <property type="entry name" value="PROKAR_LIPOPROTEIN"/>
    <property type="match status" value="1"/>
</dbReference>
<proteinExistence type="predicted"/>
<sequence>MQITKFLSILLFTSLILVGCSDDDDNNLIPAIESPNVQPLGTSANDLLSDTNFRGVTIEIVSVQGFEPTTAAINTFRSFLEERLFKPDGITINQRTVSSSGLSPFNIEKIKQIETTTRTAFNEGDEITVYIYFADGTNDADDGSRVTLGTAYLNTSIVIYESTLRNLSANPNAPMLSTIEAATLNHEFSHLMGLVNIGTPLQSQHENTVSRGHCNVQNCLMESAIEFGNGMMDMLGNGVPELDPLCIADLQANGGR</sequence>
<evidence type="ECO:0000313" key="1">
    <source>
        <dbReference type="EMBL" id="MFD2564623.1"/>
    </source>
</evidence>
<name>A0ABW5LIC0_9FLAO</name>
<evidence type="ECO:0000313" key="2">
    <source>
        <dbReference type="Proteomes" id="UP001597319"/>
    </source>
</evidence>
<protein>
    <recommendedName>
        <fullName evidence="3">Membrane metalloprotease</fullName>
    </recommendedName>
</protein>
<dbReference type="SUPFAM" id="SSF55486">
    <property type="entry name" value="Metalloproteases ('zincins'), catalytic domain"/>
    <property type="match status" value="1"/>
</dbReference>
<dbReference type="EMBL" id="JBHULE010000019">
    <property type="protein sequence ID" value="MFD2564623.1"/>
    <property type="molecule type" value="Genomic_DNA"/>
</dbReference>
<dbReference type="Proteomes" id="UP001597319">
    <property type="component" value="Unassembled WGS sequence"/>
</dbReference>
<organism evidence="1 2">
    <name type="scientific">Aquimarina rubra</name>
    <dbReference type="NCBI Taxonomy" id="1920033"/>
    <lineage>
        <taxon>Bacteria</taxon>
        <taxon>Pseudomonadati</taxon>
        <taxon>Bacteroidota</taxon>
        <taxon>Flavobacteriia</taxon>
        <taxon>Flavobacteriales</taxon>
        <taxon>Flavobacteriaceae</taxon>
        <taxon>Aquimarina</taxon>
    </lineage>
</organism>
<reference evidence="2" key="1">
    <citation type="journal article" date="2019" name="Int. J. Syst. Evol. Microbiol.">
        <title>The Global Catalogue of Microorganisms (GCM) 10K type strain sequencing project: providing services to taxonomists for standard genome sequencing and annotation.</title>
        <authorList>
            <consortium name="The Broad Institute Genomics Platform"/>
            <consortium name="The Broad Institute Genome Sequencing Center for Infectious Disease"/>
            <person name="Wu L."/>
            <person name="Ma J."/>
        </authorList>
    </citation>
    <scope>NUCLEOTIDE SEQUENCE [LARGE SCALE GENOMIC DNA]</scope>
    <source>
        <strain evidence="2">KCTC 52274</strain>
    </source>
</reference>
<gene>
    <name evidence="1" type="ORF">ACFSR1_18210</name>
</gene>
<comment type="caution">
    <text evidence="1">The sequence shown here is derived from an EMBL/GenBank/DDBJ whole genome shotgun (WGS) entry which is preliminary data.</text>
</comment>
<accession>A0ABW5LIC0</accession>
<keyword evidence="2" id="KW-1185">Reference proteome</keyword>
<evidence type="ECO:0008006" key="3">
    <source>
        <dbReference type="Google" id="ProtNLM"/>
    </source>
</evidence>